<keyword evidence="2" id="KW-1185">Reference proteome</keyword>
<reference evidence="2" key="1">
    <citation type="journal article" date="2023" name="Nat. Plants">
        <title>Single-cell RNA sequencing provides a high-resolution roadmap for understanding the multicellular compartmentation of specialized metabolism.</title>
        <authorList>
            <person name="Sun S."/>
            <person name="Shen X."/>
            <person name="Li Y."/>
            <person name="Li Y."/>
            <person name="Wang S."/>
            <person name="Li R."/>
            <person name="Zhang H."/>
            <person name="Shen G."/>
            <person name="Guo B."/>
            <person name="Wei J."/>
            <person name="Xu J."/>
            <person name="St-Pierre B."/>
            <person name="Chen S."/>
            <person name="Sun C."/>
        </authorList>
    </citation>
    <scope>NUCLEOTIDE SEQUENCE [LARGE SCALE GENOMIC DNA]</scope>
</reference>
<accession>A0ACC0C1Z9</accession>
<dbReference type="EMBL" id="CM044702">
    <property type="protein sequence ID" value="KAI5678961.1"/>
    <property type="molecule type" value="Genomic_DNA"/>
</dbReference>
<evidence type="ECO:0000313" key="2">
    <source>
        <dbReference type="Proteomes" id="UP001060085"/>
    </source>
</evidence>
<proteinExistence type="predicted"/>
<comment type="caution">
    <text evidence="1">The sequence shown here is derived from an EMBL/GenBank/DDBJ whole genome shotgun (WGS) entry which is preliminary data.</text>
</comment>
<protein>
    <submittedName>
        <fullName evidence="1">Uncharacterized protein</fullName>
    </submittedName>
</protein>
<name>A0ACC0C1Z9_CATRO</name>
<gene>
    <name evidence="1" type="ORF">M9H77_09911</name>
</gene>
<sequence>MNSFLMNNIFISFIFTIYFFQLMPTNAQRYLVRITDQLPNNSSPLRVHCQSKDDDLGYHDLHPGESVHWEFGVNFSGSTLYFCHFWWGKKDAIFDVYTYPWSKDYCGNGLLFTNKCLWFVQEDGFYVNKIVGKHRGLTKLRSW</sequence>
<organism evidence="1 2">
    <name type="scientific">Catharanthus roseus</name>
    <name type="common">Madagascar periwinkle</name>
    <name type="synonym">Vinca rosea</name>
    <dbReference type="NCBI Taxonomy" id="4058"/>
    <lineage>
        <taxon>Eukaryota</taxon>
        <taxon>Viridiplantae</taxon>
        <taxon>Streptophyta</taxon>
        <taxon>Embryophyta</taxon>
        <taxon>Tracheophyta</taxon>
        <taxon>Spermatophyta</taxon>
        <taxon>Magnoliopsida</taxon>
        <taxon>eudicotyledons</taxon>
        <taxon>Gunneridae</taxon>
        <taxon>Pentapetalae</taxon>
        <taxon>asterids</taxon>
        <taxon>lamiids</taxon>
        <taxon>Gentianales</taxon>
        <taxon>Apocynaceae</taxon>
        <taxon>Rauvolfioideae</taxon>
        <taxon>Vinceae</taxon>
        <taxon>Catharanthinae</taxon>
        <taxon>Catharanthus</taxon>
    </lineage>
</organism>
<evidence type="ECO:0000313" key="1">
    <source>
        <dbReference type="EMBL" id="KAI5678961.1"/>
    </source>
</evidence>
<dbReference type="Proteomes" id="UP001060085">
    <property type="component" value="Linkage Group LG02"/>
</dbReference>